<dbReference type="InParanoid" id="A0A507B4X5"/>
<dbReference type="InterPro" id="IPR057559">
    <property type="entry name" value="SAM_6"/>
</dbReference>
<comment type="caution">
    <text evidence="4">The sequence shown here is derived from an EMBL/GenBank/DDBJ whole genome shotgun (WGS) entry which is preliminary data.</text>
</comment>
<dbReference type="GeneID" id="41967977"/>
<evidence type="ECO:0000256" key="1">
    <source>
        <dbReference type="SAM" id="MobiDB-lite"/>
    </source>
</evidence>
<name>A0A507B4X5_9PEZI</name>
<feature type="region of interest" description="Disordered" evidence="1">
    <location>
        <begin position="554"/>
        <end position="582"/>
    </location>
</feature>
<organism evidence="4 5">
    <name type="scientific">Thyridium curvatum</name>
    <dbReference type="NCBI Taxonomy" id="1093900"/>
    <lineage>
        <taxon>Eukaryota</taxon>
        <taxon>Fungi</taxon>
        <taxon>Dikarya</taxon>
        <taxon>Ascomycota</taxon>
        <taxon>Pezizomycotina</taxon>
        <taxon>Sordariomycetes</taxon>
        <taxon>Sordariomycetidae</taxon>
        <taxon>Thyridiales</taxon>
        <taxon>Thyridiaceae</taxon>
        <taxon>Thyridium</taxon>
    </lineage>
</organism>
<dbReference type="InterPro" id="IPR055528">
    <property type="entry name" value="DUF7102"/>
</dbReference>
<accession>A0A507B4X5</accession>
<dbReference type="AlphaFoldDB" id="A0A507B4X5"/>
<sequence length="918" mass="102680">MDFNIPESLERMEAQIDGRQCELPRKYRIALEEACQYARDNGLTCDYETIPRPDVERLAAKLVSPSPDVGPDGQIKLLPGFEIPSSISVDEIWDLTEQSLRLIEAACQRPSAEQIDMLKHRVLGLGASKGLKVEMPLLQSDPSRDLRDLLRSIEVAFSTPLKSHHFPLEPVNTERDEGLEFPSSSRKFAQSMMQSIKEETLDVSKELLVYISETLKDDWSAEKQLSYIHGQINFNKNPGTEPVTPPLSPMPEEPSHFIPEGDVYNVPILSDPSSTLSSELQEAENALAVLQGDADIFGPDQLITSPSQLFSDSQSSLQLLTSTLPERNKSQDLRVEVPLLPEFEIDEETDPAGILDPTRAIAAVAKQHAGDGFEEEIRRTMGEDGTKDAFENLIRESATTVNRRVEQEQLEPLDSILQVKIPLADFSIEEPAWKEHENDPEAMFKSLRASNPEMFSVREWLDKRSGEMNMVWKPMKDVKITELFDGAPESAIDQFLATRAESEVPTSANYVWKREGLAILRDDRYDDDEEILPAFSMKKPKRDLTELIQTKKRMMDEEGSAHPRHREQPDSSQNGPVNGHNHGMLLDEGLPAVGRLLDNYLDLHAPNRRKKAKLDHPNVVRPSIEGSSREPQQKNKAMARECSSNEVIAAWIPPLQLPEQPPKVIVSLNLSRATMRHIEKVIPGIDIVDRDYDAYNTSRWIPGSTCRSEVISPLAAEADVTISSITGVLLTTMVKVRQKPVPGANGQSVIRNRIERVSARYERLIVLVSENSRDESMSEMASADATTFAEFQGYLATLETSVTSFYVGGGEKALAGWVAWCICRHEAEGRQTKNSILEVESFWELFLRRAGMNVYASQAVLATLRDPGQACEGDAPTQSALAAFVRMTPAERSLRFSMMMGGTRVLKRVSEAIDPSWQ</sequence>
<evidence type="ECO:0000259" key="3">
    <source>
        <dbReference type="Pfam" id="PF23395"/>
    </source>
</evidence>
<dbReference type="Proteomes" id="UP000319257">
    <property type="component" value="Unassembled WGS sequence"/>
</dbReference>
<feature type="region of interest" description="Disordered" evidence="1">
    <location>
        <begin position="611"/>
        <end position="634"/>
    </location>
</feature>
<reference evidence="4 5" key="1">
    <citation type="submission" date="2019-06" db="EMBL/GenBank/DDBJ databases">
        <title>Draft genome sequence of the filamentous fungus Phialemoniopsis curvata isolated from diesel fuel.</title>
        <authorList>
            <person name="Varaljay V.A."/>
            <person name="Lyon W.J."/>
            <person name="Crouch A.L."/>
            <person name="Drake C.E."/>
            <person name="Hollomon J.M."/>
            <person name="Nadeau L.J."/>
            <person name="Nunn H.S."/>
            <person name="Stevenson B.S."/>
            <person name="Bojanowski C.L."/>
            <person name="Crookes-Goodson W.J."/>
        </authorList>
    </citation>
    <scope>NUCLEOTIDE SEQUENCE [LARGE SCALE GENOMIC DNA]</scope>
    <source>
        <strain evidence="4 5">D216</strain>
    </source>
</reference>
<dbReference type="OrthoDB" id="3647246at2759"/>
<evidence type="ECO:0000313" key="4">
    <source>
        <dbReference type="EMBL" id="TPX14136.1"/>
    </source>
</evidence>
<dbReference type="Pfam" id="PF23394">
    <property type="entry name" value="DUF7102"/>
    <property type="match status" value="1"/>
</dbReference>
<evidence type="ECO:0000313" key="5">
    <source>
        <dbReference type="Proteomes" id="UP000319257"/>
    </source>
</evidence>
<dbReference type="EMBL" id="SKBQ01000002">
    <property type="protein sequence ID" value="TPX14136.1"/>
    <property type="molecule type" value="Genomic_DNA"/>
</dbReference>
<dbReference type="RefSeq" id="XP_030995847.1">
    <property type="nucleotide sequence ID" value="XM_031139814.1"/>
</dbReference>
<gene>
    <name evidence="4" type="ORF">E0L32_000530</name>
</gene>
<feature type="domain" description="DUF7102" evidence="2">
    <location>
        <begin position="663"/>
        <end position="828"/>
    </location>
</feature>
<proteinExistence type="predicted"/>
<keyword evidence="5" id="KW-1185">Reference proteome</keyword>
<dbReference type="Pfam" id="PF23395">
    <property type="entry name" value="SAM_6"/>
    <property type="match status" value="1"/>
</dbReference>
<feature type="compositionally biased region" description="Basic and acidic residues" evidence="1">
    <location>
        <begin position="554"/>
        <end position="569"/>
    </location>
</feature>
<protein>
    <submittedName>
        <fullName evidence="4">Uncharacterized protein</fullName>
    </submittedName>
</protein>
<evidence type="ECO:0000259" key="2">
    <source>
        <dbReference type="Pfam" id="PF23394"/>
    </source>
</evidence>
<feature type="domain" description="SAM-like" evidence="3">
    <location>
        <begin position="838"/>
        <end position="913"/>
    </location>
</feature>